<evidence type="ECO:0000313" key="1">
    <source>
        <dbReference type="EMBL" id="RIA88795.1"/>
    </source>
</evidence>
<organism evidence="1 2">
    <name type="scientific">Glomus cerebriforme</name>
    <dbReference type="NCBI Taxonomy" id="658196"/>
    <lineage>
        <taxon>Eukaryota</taxon>
        <taxon>Fungi</taxon>
        <taxon>Fungi incertae sedis</taxon>
        <taxon>Mucoromycota</taxon>
        <taxon>Glomeromycotina</taxon>
        <taxon>Glomeromycetes</taxon>
        <taxon>Glomerales</taxon>
        <taxon>Glomeraceae</taxon>
        <taxon>Glomus</taxon>
    </lineage>
</organism>
<dbReference type="AlphaFoldDB" id="A0A397SXS5"/>
<name>A0A397SXS5_9GLOM</name>
<sequence>MNTTKISFPLPSLFLSDDEININKFELKKLSLENFNEILDNYFEIENEKNNYDIFEEQDKIIDHLKNVEFISCVVIDFIKGKTQQCEETMKLRQLRNLFGTWQVDKEAINEVDGKLSRLEKDFDTDTIKRAILSKLNPRCLDPSPDIVILKLGANPNSDEEILQVAEMYKEDFSTHLKFEEKLHHCSSFKIPNENLKNMHHIYFRFNEALETFGMKFIKQHISENVIDEKNRKDQIKDAQDKRERIDLLMSEYLNDHSISYSK</sequence>
<gene>
    <name evidence="1" type="ORF">C1645_825828</name>
</gene>
<proteinExistence type="predicted"/>
<dbReference type="Proteomes" id="UP000265703">
    <property type="component" value="Unassembled WGS sequence"/>
</dbReference>
<reference evidence="1 2" key="1">
    <citation type="submission" date="2018-06" db="EMBL/GenBank/DDBJ databases">
        <title>Comparative genomics reveals the genomic features of Rhizophagus irregularis, R. cerebriforme, R. diaphanum and Gigaspora rosea, and their symbiotic lifestyle signature.</title>
        <authorList>
            <person name="Morin E."/>
            <person name="San Clemente H."/>
            <person name="Chen E.C.H."/>
            <person name="De La Providencia I."/>
            <person name="Hainaut M."/>
            <person name="Kuo A."/>
            <person name="Kohler A."/>
            <person name="Murat C."/>
            <person name="Tang N."/>
            <person name="Roy S."/>
            <person name="Loubradou J."/>
            <person name="Henrissat B."/>
            <person name="Grigoriev I.V."/>
            <person name="Corradi N."/>
            <person name="Roux C."/>
            <person name="Martin F.M."/>
        </authorList>
    </citation>
    <scope>NUCLEOTIDE SEQUENCE [LARGE SCALE GENOMIC DNA]</scope>
    <source>
        <strain evidence="1 2">DAOM 227022</strain>
    </source>
</reference>
<evidence type="ECO:0000313" key="2">
    <source>
        <dbReference type="Proteomes" id="UP000265703"/>
    </source>
</evidence>
<dbReference type="EMBL" id="QKYT01000247">
    <property type="protein sequence ID" value="RIA88795.1"/>
    <property type="molecule type" value="Genomic_DNA"/>
</dbReference>
<comment type="caution">
    <text evidence="1">The sequence shown here is derived from an EMBL/GenBank/DDBJ whole genome shotgun (WGS) entry which is preliminary data.</text>
</comment>
<accession>A0A397SXS5</accession>
<protein>
    <submittedName>
        <fullName evidence="1">Uncharacterized protein</fullName>
    </submittedName>
</protein>
<keyword evidence="2" id="KW-1185">Reference proteome</keyword>